<dbReference type="SUPFAM" id="SSF63446">
    <property type="entry name" value="Type I dockerin domain"/>
    <property type="match status" value="1"/>
</dbReference>
<dbReference type="KEGG" id="lpav:PLANPX_5422"/>
<keyword evidence="2" id="KW-0732">Signal</keyword>
<evidence type="ECO:0000313" key="4">
    <source>
        <dbReference type="Proteomes" id="UP000326837"/>
    </source>
</evidence>
<dbReference type="Gene3D" id="1.10.1330.10">
    <property type="entry name" value="Dockerin domain"/>
    <property type="match status" value="1"/>
</dbReference>
<evidence type="ECO:0000256" key="1">
    <source>
        <dbReference type="SAM" id="Phobius"/>
    </source>
</evidence>
<name>A0A5K7XG59_9BACT</name>
<feature type="chain" id="PRO_5024897621" evidence="2">
    <location>
        <begin position="33"/>
        <end position="515"/>
    </location>
</feature>
<organism evidence="3 4">
    <name type="scientific">Lacipirellula parvula</name>
    <dbReference type="NCBI Taxonomy" id="2650471"/>
    <lineage>
        <taxon>Bacteria</taxon>
        <taxon>Pseudomonadati</taxon>
        <taxon>Planctomycetota</taxon>
        <taxon>Planctomycetia</taxon>
        <taxon>Pirellulales</taxon>
        <taxon>Lacipirellulaceae</taxon>
        <taxon>Lacipirellula</taxon>
    </lineage>
</organism>
<evidence type="ECO:0000256" key="2">
    <source>
        <dbReference type="SAM" id="SignalP"/>
    </source>
</evidence>
<feature type="signal peptide" evidence="2">
    <location>
        <begin position="1"/>
        <end position="32"/>
    </location>
</feature>
<dbReference type="InterPro" id="IPR036439">
    <property type="entry name" value="Dockerin_dom_sf"/>
</dbReference>
<dbReference type="GO" id="GO:0000272">
    <property type="term" value="P:polysaccharide catabolic process"/>
    <property type="evidence" value="ECO:0007669"/>
    <property type="project" value="InterPro"/>
</dbReference>
<keyword evidence="1" id="KW-0812">Transmembrane</keyword>
<accession>A0A5K7XG59</accession>
<dbReference type="InterPro" id="IPR018247">
    <property type="entry name" value="EF_Hand_1_Ca_BS"/>
</dbReference>
<feature type="transmembrane region" description="Helical" evidence="1">
    <location>
        <begin position="494"/>
        <end position="510"/>
    </location>
</feature>
<evidence type="ECO:0000313" key="3">
    <source>
        <dbReference type="EMBL" id="BBO35810.1"/>
    </source>
</evidence>
<reference evidence="4" key="1">
    <citation type="submission" date="2019-10" db="EMBL/GenBank/DDBJ databases">
        <title>Lacipirellula parvula gen. nov., sp. nov., representing a lineage of planctomycetes widespread in freshwater anoxic habitats, and description of the family Lacipirellulaceae.</title>
        <authorList>
            <person name="Dedysh S.N."/>
            <person name="Kulichevskaya I.S."/>
            <person name="Beletsky A.V."/>
            <person name="Rakitin A.L."/>
            <person name="Mardanov A.V."/>
            <person name="Ivanova A.A."/>
            <person name="Saltykova V.X."/>
            <person name="Rijpstra W.I.C."/>
            <person name="Sinninghe Damste J.S."/>
            <person name="Ravin N.V."/>
        </authorList>
    </citation>
    <scope>NUCLEOTIDE SEQUENCE [LARGE SCALE GENOMIC DNA]</scope>
    <source>
        <strain evidence="4">PX69</strain>
    </source>
</reference>
<dbReference type="GO" id="GO:0004553">
    <property type="term" value="F:hydrolase activity, hydrolyzing O-glycosyl compounds"/>
    <property type="evidence" value="ECO:0007669"/>
    <property type="project" value="InterPro"/>
</dbReference>
<proteinExistence type="predicted"/>
<dbReference type="InterPro" id="IPR002105">
    <property type="entry name" value="Dockerin_1_rpt"/>
</dbReference>
<dbReference type="EMBL" id="AP021861">
    <property type="protein sequence ID" value="BBO35810.1"/>
    <property type="molecule type" value="Genomic_DNA"/>
</dbReference>
<dbReference type="AlphaFoldDB" id="A0A5K7XG59"/>
<keyword evidence="1" id="KW-1133">Transmembrane helix</keyword>
<keyword evidence="4" id="KW-1185">Reference proteome</keyword>
<keyword evidence="1" id="KW-0472">Membrane</keyword>
<protein>
    <submittedName>
        <fullName evidence="3">Uncharacterized protein</fullName>
    </submittedName>
</protein>
<sequence length="515" mass="53280">MLSHQASPSTKLSGLFAAGLFVVLSSAPAAHAAITWDGQANTQWWFDPVNWNANSNANNVLPPIDPIASGDTQINIGTTGAWNLTGEGVVYDPANDPFFTSASSVTFPTGSPLVSTPGVMRDYGPETIYRLYITRNQTNTNILTIKSGDLVIESTTIIGRSGSTAEAANLGKIVQTGGSLRLPTATLDLGQRETSGWGNGTYDYRGGVLEVQQAGGTQGIRLSAGSSTNGTGGKGRFIMHNPSTAGHVRTFDFTLAADGNNGDGITTGVATVEFHFENGGTRPIQVDRNLTINNGLDADSIGTRSSRLELVLDSAPMLTAGVPQNLGLFDVNFGGTFSGIINGTGDLDGDAVFNDDRVFSNAAGSVHYRQGDTVSATFGNTKYNWTISYTGDITWTDPVAGSVAAVAGSGGTDVVLVGLSSETLAVDDADFNNDGTVDGKDFLIWQRGFGSGTNNGTGDANGNGAVDAADLTIWKSQFGGPAPGVAAVSAIPEPATMALAFVAMCGLLAVRRRTA</sequence>
<dbReference type="Pfam" id="PF00404">
    <property type="entry name" value="Dockerin_1"/>
    <property type="match status" value="1"/>
</dbReference>
<dbReference type="RefSeq" id="WP_172992289.1">
    <property type="nucleotide sequence ID" value="NZ_AP021861.1"/>
</dbReference>
<gene>
    <name evidence="3" type="ORF">PLANPX_5422</name>
</gene>
<dbReference type="PROSITE" id="PS00018">
    <property type="entry name" value="EF_HAND_1"/>
    <property type="match status" value="2"/>
</dbReference>
<dbReference type="Proteomes" id="UP000326837">
    <property type="component" value="Chromosome"/>
</dbReference>